<evidence type="ECO:0000313" key="5">
    <source>
        <dbReference type="EMBL" id="TKK81889.1"/>
    </source>
</evidence>
<feature type="domain" description="Purine catabolism PurC-like" evidence="2">
    <location>
        <begin position="5"/>
        <end position="116"/>
    </location>
</feature>
<dbReference type="InterPro" id="IPR025736">
    <property type="entry name" value="PucR_C-HTH_dom"/>
</dbReference>
<dbReference type="Pfam" id="PF07905">
    <property type="entry name" value="PucR"/>
    <property type="match status" value="1"/>
</dbReference>
<dbReference type="AlphaFoldDB" id="A0A4U3M1M8"/>
<keyword evidence="6" id="KW-1185">Reference proteome</keyword>
<comment type="caution">
    <text evidence="5">The sequence shown here is derived from an EMBL/GenBank/DDBJ whole genome shotgun (WGS) entry which is preliminary data.</text>
</comment>
<dbReference type="InterPro" id="IPR012914">
    <property type="entry name" value="PucR_dom"/>
</dbReference>
<dbReference type="EMBL" id="SZPZ01000001">
    <property type="protein sequence ID" value="TKK81889.1"/>
    <property type="molecule type" value="Genomic_DNA"/>
</dbReference>
<dbReference type="Gene3D" id="1.10.10.2840">
    <property type="entry name" value="PucR C-terminal helix-turn-helix domain"/>
    <property type="match status" value="1"/>
</dbReference>
<dbReference type="Proteomes" id="UP000305836">
    <property type="component" value="Unassembled WGS sequence"/>
</dbReference>
<evidence type="ECO:0000259" key="2">
    <source>
        <dbReference type="Pfam" id="PF07905"/>
    </source>
</evidence>
<evidence type="ECO:0000256" key="1">
    <source>
        <dbReference type="ARBA" id="ARBA00006754"/>
    </source>
</evidence>
<dbReference type="PANTHER" id="PTHR33744:SF17">
    <property type="entry name" value="CONSERVED PROTEIN"/>
    <property type="match status" value="1"/>
</dbReference>
<dbReference type="PANTHER" id="PTHR33744">
    <property type="entry name" value="CARBOHYDRATE DIACID REGULATOR"/>
    <property type="match status" value="1"/>
</dbReference>
<dbReference type="Pfam" id="PF13556">
    <property type="entry name" value="HTH_30"/>
    <property type="match status" value="1"/>
</dbReference>
<name>A0A4U3M1M8_9ACTN</name>
<evidence type="ECO:0000313" key="6">
    <source>
        <dbReference type="Proteomes" id="UP000305836"/>
    </source>
</evidence>
<evidence type="ECO:0000259" key="4">
    <source>
        <dbReference type="Pfam" id="PF17853"/>
    </source>
</evidence>
<feature type="domain" description="PucR C-terminal helix-turn-helix" evidence="3">
    <location>
        <begin position="448"/>
        <end position="505"/>
    </location>
</feature>
<dbReference type="OrthoDB" id="33973at2"/>
<sequence length="507" mass="54027">MLLSELLDEERLGLRVLYAAPDAQAQPIGRLVTTDLLDPGRYLSGGELVLSGLVWHRSPGDSERFVRSVSRRGARALLAGGDVPSDLVEACRAHELTLIEVPAEVAFTDITEHIVERDSGNGHSRASASLVRQRDMLAAIAAGRSLDELADRVSVAFGHICRVLTPSGRHVVPGPAELDPATVDAVTAGFLTTDRLPAPIETESGTYSVFPVGSTLGQRLTTWLVVVDGDLRTWPRDEVDAVGELCAIASLDRSRRDESQRALRPIATEAVAMVEAGASQSEVLAGLRQTGLATDQPVVVVVVEISGSGPPEGAPALLEDIALTVSRPVVARTGDGRAVALLPHSPELPDLVRTACARFAPGLLASTTLSVGISGPADISGLAGALEEARFAHRVAHVGGTPVSVVSSEDVTSHALLLAAVPHDVRRTYATRVLGAVLEHDRRTRGDLVGTLSIFLETACSWARTADQLHLHVNSVRYRIDRIQELTGRDLSRFQDRVDMYLALKSL</sequence>
<dbReference type="InterPro" id="IPR051448">
    <property type="entry name" value="CdaR-like_regulators"/>
</dbReference>
<accession>A0A4U3M1M8</accession>
<dbReference type="InterPro" id="IPR041522">
    <property type="entry name" value="CdaR_GGDEF"/>
</dbReference>
<evidence type="ECO:0000259" key="3">
    <source>
        <dbReference type="Pfam" id="PF13556"/>
    </source>
</evidence>
<reference evidence="5 6" key="1">
    <citation type="submission" date="2019-04" db="EMBL/GenBank/DDBJ databases">
        <title>Kribbella sp. NEAU-THZ 27 nov., a novel actinomycete isolated from soil.</title>
        <authorList>
            <person name="Duan L."/>
        </authorList>
    </citation>
    <scope>NUCLEOTIDE SEQUENCE [LARGE SCALE GENOMIC DNA]</scope>
    <source>
        <strain evidence="6">NEAU-THZ27</strain>
    </source>
</reference>
<protein>
    <submittedName>
        <fullName evidence="5">PucR family transcriptional regulator</fullName>
    </submittedName>
</protein>
<organism evidence="5 6">
    <name type="scientific">Kribbella jiaozuonensis</name>
    <dbReference type="NCBI Taxonomy" id="2575441"/>
    <lineage>
        <taxon>Bacteria</taxon>
        <taxon>Bacillati</taxon>
        <taxon>Actinomycetota</taxon>
        <taxon>Actinomycetes</taxon>
        <taxon>Propionibacteriales</taxon>
        <taxon>Kribbellaceae</taxon>
        <taxon>Kribbella</taxon>
    </lineage>
</organism>
<proteinExistence type="inferred from homology"/>
<feature type="domain" description="CdaR GGDEF-like" evidence="4">
    <location>
        <begin position="277"/>
        <end position="395"/>
    </location>
</feature>
<gene>
    <name evidence="5" type="ORF">FDA38_03440</name>
</gene>
<comment type="similarity">
    <text evidence="1">Belongs to the CdaR family.</text>
</comment>
<dbReference type="Pfam" id="PF17853">
    <property type="entry name" value="GGDEF_2"/>
    <property type="match status" value="1"/>
</dbReference>
<dbReference type="InterPro" id="IPR042070">
    <property type="entry name" value="PucR_C-HTH_sf"/>
</dbReference>
<dbReference type="RefSeq" id="WP_137252592.1">
    <property type="nucleotide sequence ID" value="NZ_JBHSPQ010000004.1"/>
</dbReference>